<feature type="domain" description="WRKY" evidence="8">
    <location>
        <begin position="304"/>
        <end position="369"/>
    </location>
</feature>
<organism evidence="9 10">
    <name type="scientific">Ananas comosus</name>
    <name type="common">Pineapple</name>
    <name type="synonym">Ananas ananas</name>
    <dbReference type="NCBI Taxonomy" id="4615"/>
    <lineage>
        <taxon>Eukaryota</taxon>
        <taxon>Viridiplantae</taxon>
        <taxon>Streptophyta</taxon>
        <taxon>Embryophyta</taxon>
        <taxon>Tracheophyta</taxon>
        <taxon>Spermatophyta</taxon>
        <taxon>Magnoliopsida</taxon>
        <taxon>Liliopsida</taxon>
        <taxon>Poales</taxon>
        <taxon>Bromeliaceae</taxon>
        <taxon>Bromelioideae</taxon>
        <taxon>Ananas</taxon>
    </lineage>
</organism>
<feature type="region of interest" description="Disordered" evidence="7">
    <location>
        <begin position="362"/>
        <end position="420"/>
    </location>
</feature>
<evidence type="ECO:0000256" key="7">
    <source>
        <dbReference type="SAM" id="MobiDB-lite"/>
    </source>
</evidence>
<protein>
    <submittedName>
        <fullName evidence="9">Putative WRKY transcription factor 4</fullName>
    </submittedName>
</protein>
<name>A0A199VUI9_ANACO</name>
<evidence type="ECO:0000256" key="1">
    <source>
        <dbReference type="ARBA" id="ARBA00004123"/>
    </source>
</evidence>
<gene>
    <name evidence="9" type="ORF">ACMD2_13238</name>
</gene>
<dbReference type="EMBL" id="LSRQ01000821">
    <property type="protein sequence ID" value="OAY80653.1"/>
    <property type="molecule type" value="Genomic_DNA"/>
</dbReference>
<feature type="compositionally biased region" description="Polar residues" evidence="7">
    <location>
        <begin position="117"/>
        <end position="137"/>
    </location>
</feature>
<evidence type="ECO:0000259" key="8">
    <source>
        <dbReference type="PROSITE" id="PS50811"/>
    </source>
</evidence>
<keyword evidence="6" id="KW-0539">Nucleus</keyword>
<dbReference type="PANTHER" id="PTHR31221:SF309">
    <property type="entry name" value="WRKY TRANSCRIPTION FACTOR 32-RELATED"/>
    <property type="match status" value="1"/>
</dbReference>
<comment type="caution">
    <text evidence="9">The sequence shown here is derived from an EMBL/GenBank/DDBJ whole genome shotgun (WGS) entry which is preliminary data.</text>
</comment>
<dbReference type="Pfam" id="PF03106">
    <property type="entry name" value="WRKY"/>
    <property type="match status" value="2"/>
</dbReference>
<dbReference type="InterPro" id="IPR036576">
    <property type="entry name" value="WRKY_dom_sf"/>
</dbReference>
<keyword evidence="2" id="KW-0677">Repeat</keyword>
<dbReference type="PROSITE" id="PS50811">
    <property type="entry name" value="WRKY"/>
    <property type="match status" value="2"/>
</dbReference>
<feature type="compositionally biased region" description="Basic and acidic residues" evidence="7">
    <location>
        <begin position="211"/>
        <end position="239"/>
    </location>
</feature>
<feature type="region of interest" description="Disordered" evidence="7">
    <location>
        <begin position="84"/>
        <end position="146"/>
    </location>
</feature>
<dbReference type="PANTHER" id="PTHR31221">
    <property type="entry name" value="WRKY TRANSCRIPTION FACTOR PROTEIN 1-RELATED"/>
    <property type="match status" value="1"/>
</dbReference>
<evidence type="ECO:0000256" key="2">
    <source>
        <dbReference type="ARBA" id="ARBA00022737"/>
    </source>
</evidence>
<dbReference type="Gene3D" id="2.20.25.80">
    <property type="entry name" value="WRKY domain"/>
    <property type="match status" value="2"/>
</dbReference>
<feature type="compositionally biased region" description="Basic and acidic residues" evidence="7">
    <location>
        <begin position="189"/>
        <end position="203"/>
    </location>
</feature>
<dbReference type="GO" id="GO:0005634">
    <property type="term" value="C:nucleus"/>
    <property type="evidence" value="ECO:0007669"/>
    <property type="project" value="UniProtKB-SubCell"/>
</dbReference>
<evidence type="ECO:0000256" key="6">
    <source>
        <dbReference type="ARBA" id="ARBA00023242"/>
    </source>
</evidence>
<evidence type="ECO:0000256" key="3">
    <source>
        <dbReference type="ARBA" id="ARBA00023015"/>
    </source>
</evidence>
<comment type="subcellular location">
    <subcellularLocation>
        <location evidence="1">Nucleus</location>
    </subcellularLocation>
</comment>
<evidence type="ECO:0000313" key="9">
    <source>
        <dbReference type="EMBL" id="OAY80653.1"/>
    </source>
</evidence>
<dbReference type="Proteomes" id="UP000092600">
    <property type="component" value="Unassembled WGS sequence"/>
</dbReference>
<dbReference type="SUPFAM" id="SSF118290">
    <property type="entry name" value="WRKY DNA-binding domain"/>
    <property type="match status" value="2"/>
</dbReference>
<keyword evidence="5" id="KW-0804">Transcription</keyword>
<dbReference type="GO" id="GO:0003700">
    <property type="term" value="F:DNA-binding transcription factor activity"/>
    <property type="evidence" value="ECO:0007669"/>
    <property type="project" value="InterPro"/>
</dbReference>
<feature type="domain" description="WRKY" evidence="8">
    <location>
        <begin position="135"/>
        <end position="193"/>
    </location>
</feature>
<evidence type="ECO:0000256" key="4">
    <source>
        <dbReference type="ARBA" id="ARBA00023125"/>
    </source>
</evidence>
<dbReference type="FunFam" id="2.20.25.80:FF:000006">
    <property type="entry name" value="WRKY transcription factor"/>
    <property type="match status" value="2"/>
</dbReference>
<keyword evidence="3" id="KW-0805">Transcription regulation</keyword>
<dbReference type="SMART" id="SM00774">
    <property type="entry name" value="WRKY"/>
    <property type="match status" value="2"/>
</dbReference>
<accession>A0A199VUI9</accession>
<feature type="compositionally biased region" description="Basic and acidic residues" evidence="7">
    <location>
        <begin position="103"/>
        <end position="116"/>
    </location>
</feature>
<sequence length="533" mass="58119">MAEEKPSSASPMAAAAAAAAAEVRPRATAPPLITVPVVAVPCFFAPAALIEAPGFAEQFAMTHQAVLATVTAQAQIQLQAVIHPSPSSEPLPDSIPQKSPSFSEEKVFTPEKEKPSFSDQKPPQPSLTVVKTGTSDGYSWRKYGQKQVKSSENSRSYYRCTDTSCLAKKKIERRPDGRLVEITYKGRHNHEPPQKPKCPKERGSQSCGPPRESESSENTKELDPSTRKTEKNSAGETPERNFYCSSDCEGNAGNKIEEDLWKEPDPKRRQFGVLSNRMIESATPCPAPVLKTVREPKIIVQAASDAASVNDGYRWRKYGQKIVKGNPNPRSYYRCTRDGCPVRKHVERASDDAKNIVITYEGKHNHDSPSLKNGNDSQASPHHLAAKVAVKGEQTNKPTISSDQNPMEESKPVLDGKSVGDKALDLGGEKALESAQTLLSIGFNSSSGDHDERSNSGGIKHPLFNEKPAAVQGFLLAHTFRLDFSIRVRLESIGFGCALFEAEAADEVIVRQPCRLHEGVDDGRPHAPKAPPN</sequence>
<feature type="region of interest" description="Disordered" evidence="7">
    <location>
        <begin position="177"/>
        <end position="246"/>
    </location>
</feature>
<dbReference type="AlphaFoldDB" id="A0A199VUI9"/>
<keyword evidence="4" id="KW-0238">DNA-binding</keyword>
<feature type="compositionally biased region" description="Polar residues" evidence="7">
    <location>
        <begin position="393"/>
        <end position="407"/>
    </location>
</feature>
<dbReference type="InterPro" id="IPR003657">
    <property type="entry name" value="WRKY_dom"/>
</dbReference>
<dbReference type="InterPro" id="IPR044810">
    <property type="entry name" value="WRKY_plant"/>
</dbReference>
<reference evidence="9 10" key="1">
    <citation type="journal article" date="2016" name="DNA Res.">
        <title>The draft genome of MD-2 pineapple using hybrid error correction of long reads.</title>
        <authorList>
            <person name="Redwan R.M."/>
            <person name="Saidin A."/>
            <person name="Kumar S.V."/>
        </authorList>
    </citation>
    <scope>NUCLEOTIDE SEQUENCE [LARGE SCALE GENOMIC DNA]</scope>
    <source>
        <strain evidence="10">cv. MD2</strain>
        <tissue evidence="9">Leaf</tissue>
    </source>
</reference>
<evidence type="ECO:0000313" key="10">
    <source>
        <dbReference type="Proteomes" id="UP000092600"/>
    </source>
</evidence>
<dbReference type="GO" id="GO:0043565">
    <property type="term" value="F:sequence-specific DNA binding"/>
    <property type="evidence" value="ECO:0007669"/>
    <property type="project" value="InterPro"/>
</dbReference>
<feature type="compositionally biased region" description="Basic and acidic residues" evidence="7">
    <location>
        <begin position="408"/>
        <end position="420"/>
    </location>
</feature>
<feature type="compositionally biased region" description="Polar residues" evidence="7">
    <location>
        <begin position="370"/>
        <end position="380"/>
    </location>
</feature>
<evidence type="ECO:0000256" key="5">
    <source>
        <dbReference type="ARBA" id="ARBA00023163"/>
    </source>
</evidence>
<proteinExistence type="predicted"/>
<dbReference type="STRING" id="4615.A0A199VUI9"/>